<dbReference type="OrthoDB" id="1491488at2"/>
<dbReference type="PANTHER" id="PTHR13847">
    <property type="entry name" value="SARCOSINE DEHYDROGENASE-RELATED"/>
    <property type="match status" value="1"/>
</dbReference>
<dbReference type="Pfam" id="PF01266">
    <property type="entry name" value="DAO"/>
    <property type="match status" value="1"/>
</dbReference>
<dbReference type="EMBL" id="QREG01000004">
    <property type="protein sequence ID" value="REE01036.1"/>
    <property type="molecule type" value="Genomic_DNA"/>
</dbReference>
<dbReference type="RefSeq" id="WP_115867127.1">
    <property type="nucleotide sequence ID" value="NZ_QREG01000004.1"/>
</dbReference>
<protein>
    <submittedName>
        <fullName evidence="3">Glycine/D-amino acid oxidase-like deaminating enzyme</fullName>
    </submittedName>
</protein>
<name>A0A3D9L5S6_MARFU</name>
<keyword evidence="1" id="KW-1133">Transmembrane helix</keyword>
<dbReference type="AlphaFoldDB" id="A0A3D9L5S6"/>
<dbReference type="InterPro" id="IPR006076">
    <property type="entry name" value="FAD-dep_OxRdtase"/>
</dbReference>
<accession>A0A3D9L5S6</accession>
<dbReference type="Gene3D" id="3.50.50.60">
    <property type="entry name" value="FAD/NAD(P)-binding domain"/>
    <property type="match status" value="1"/>
</dbReference>
<evidence type="ECO:0000259" key="2">
    <source>
        <dbReference type="Pfam" id="PF01266"/>
    </source>
</evidence>
<keyword evidence="1" id="KW-0812">Transmembrane</keyword>
<evidence type="ECO:0000256" key="1">
    <source>
        <dbReference type="SAM" id="Phobius"/>
    </source>
</evidence>
<evidence type="ECO:0000313" key="3">
    <source>
        <dbReference type="EMBL" id="REE01036.1"/>
    </source>
</evidence>
<keyword evidence="1" id="KW-0472">Membrane</keyword>
<organism evidence="3 4">
    <name type="scientific">Marinoscillum furvescens DSM 4134</name>
    <dbReference type="NCBI Taxonomy" id="1122208"/>
    <lineage>
        <taxon>Bacteria</taxon>
        <taxon>Pseudomonadati</taxon>
        <taxon>Bacteroidota</taxon>
        <taxon>Cytophagia</taxon>
        <taxon>Cytophagales</taxon>
        <taxon>Reichenbachiellaceae</taxon>
        <taxon>Marinoscillum</taxon>
    </lineage>
</organism>
<dbReference type="SUPFAM" id="SSF51905">
    <property type="entry name" value="FAD/NAD(P)-binding domain"/>
    <property type="match status" value="1"/>
</dbReference>
<dbReference type="PANTHER" id="PTHR13847:SF281">
    <property type="entry name" value="FAD DEPENDENT OXIDOREDUCTASE DOMAIN-CONTAINING PROTEIN"/>
    <property type="match status" value="1"/>
</dbReference>
<keyword evidence="4" id="KW-1185">Reference proteome</keyword>
<sequence length="373" mass="40803">MVSFWERKSFLTYDIIIVGAGITGLSAAASLKEKAPNLSVLVLERGTLPTGASTKNAGFACFGSISELAQDLKALGESGMVNLVSRRWKGLQKTSNRLGPDRIDLQQKGGYELLTANNAHYLHDLSTLNDLLKPIFPSPVFADHTSQLDTFGFKNTKHLIFNPFEGQLDTGKLMKSLWQYCQQLGVQVLTGTEVSAIQPEKQGVSITTPTLTFHARAAGICTNAFTNKLLQPSVDITPGRGMVMLVKPKKTLPFEGTFHYDEGYFYFRDFHGKLIFGGGRNLALAEEQTEIFGLNPRIEQKLLEDLNEIILPNSAYEVEMKWSGIMAFGPTKNPLIEALGDHRYLAARLGGMGVALGSLAGDDLADLILQGSF</sequence>
<dbReference type="GO" id="GO:0005737">
    <property type="term" value="C:cytoplasm"/>
    <property type="evidence" value="ECO:0007669"/>
    <property type="project" value="TreeGrafter"/>
</dbReference>
<evidence type="ECO:0000313" key="4">
    <source>
        <dbReference type="Proteomes" id="UP000256779"/>
    </source>
</evidence>
<proteinExistence type="predicted"/>
<feature type="transmembrane region" description="Helical" evidence="1">
    <location>
        <begin position="12"/>
        <end position="31"/>
    </location>
</feature>
<feature type="domain" description="FAD dependent oxidoreductase" evidence="2">
    <location>
        <begin position="14"/>
        <end position="367"/>
    </location>
</feature>
<dbReference type="Proteomes" id="UP000256779">
    <property type="component" value="Unassembled WGS sequence"/>
</dbReference>
<comment type="caution">
    <text evidence="3">The sequence shown here is derived from an EMBL/GenBank/DDBJ whole genome shotgun (WGS) entry which is preliminary data.</text>
</comment>
<gene>
    <name evidence="3" type="ORF">C7460_10455</name>
</gene>
<dbReference type="Gene3D" id="3.30.9.10">
    <property type="entry name" value="D-Amino Acid Oxidase, subunit A, domain 2"/>
    <property type="match status" value="1"/>
</dbReference>
<reference evidence="3 4" key="1">
    <citation type="submission" date="2018-07" db="EMBL/GenBank/DDBJ databases">
        <title>Genomic Encyclopedia of Type Strains, Phase IV (KMG-IV): sequencing the most valuable type-strain genomes for metagenomic binning, comparative biology and taxonomic classification.</title>
        <authorList>
            <person name="Goeker M."/>
        </authorList>
    </citation>
    <scope>NUCLEOTIDE SEQUENCE [LARGE SCALE GENOMIC DNA]</scope>
    <source>
        <strain evidence="3 4">DSM 4134</strain>
    </source>
</reference>
<dbReference type="InterPro" id="IPR036188">
    <property type="entry name" value="FAD/NAD-bd_sf"/>
</dbReference>